<dbReference type="Proteomes" id="UP000682403">
    <property type="component" value="Unassembled WGS sequence"/>
</dbReference>
<evidence type="ECO:0000256" key="1">
    <source>
        <dbReference type="SAM" id="Phobius"/>
    </source>
</evidence>
<evidence type="ECO:0000313" key="2">
    <source>
        <dbReference type="EMBL" id="MBS2968322.1"/>
    </source>
</evidence>
<keyword evidence="1" id="KW-0812">Transmembrane</keyword>
<organism evidence="2 3">
    <name type="scientific">Metabacillus flavus</name>
    <dbReference type="NCBI Taxonomy" id="2823519"/>
    <lineage>
        <taxon>Bacteria</taxon>
        <taxon>Bacillati</taxon>
        <taxon>Bacillota</taxon>
        <taxon>Bacilli</taxon>
        <taxon>Bacillales</taxon>
        <taxon>Bacillaceae</taxon>
        <taxon>Metabacillus</taxon>
    </lineage>
</organism>
<keyword evidence="1" id="KW-0472">Membrane</keyword>
<accession>A0ABS5LC61</accession>
<feature type="transmembrane region" description="Helical" evidence="1">
    <location>
        <begin position="201"/>
        <end position="219"/>
    </location>
</feature>
<dbReference type="EMBL" id="JAGVRK010000001">
    <property type="protein sequence ID" value="MBS2968322.1"/>
    <property type="molecule type" value="Genomic_DNA"/>
</dbReference>
<dbReference type="PANTHER" id="PTHR39419">
    <property type="entry name" value="SLL0814 PROTEIN"/>
    <property type="match status" value="1"/>
</dbReference>
<feature type="transmembrane region" description="Helical" evidence="1">
    <location>
        <begin position="33"/>
        <end position="51"/>
    </location>
</feature>
<proteinExistence type="predicted"/>
<keyword evidence="1" id="KW-1133">Transmembrane helix</keyword>
<dbReference type="InterPro" id="IPR007354">
    <property type="entry name" value="CruF-like"/>
</dbReference>
<feature type="transmembrane region" description="Helical" evidence="1">
    <location>
        <begin position="98"/>
        <end position="119"/>
    </location>
</feature>
<reference evidence="2 3" key="1">
    <citation type="submission" date="2021-04" db="EMBL/GenBank/DDBJ databases">
        <title>Metabacillus sp. strain KIGAM252 whole genome sequence.</title>
        <authorList>
            <person name="Seo M.-J."/>
            <person name="Cho E.-S."/>
            <person name="Hwang C.Y."/>
            <person name="Yoon D.J."/>
        </authorList>
    </citation>
    <scope>NUCLEOTIDE SEQUENCE [LARGE SCALE GENOMIC DNA]</scope>
    <source>
        <strain evidence="2 3">KIGAM252</strain>
    </source>
</reference>
<feature type="transmembrane region" description="Helical" evidence="1">
    <location>
        <begin position="225"/>
        <end position="245"/>
    </location>
</feature>
<gene>
    <name evidence="2" type="ORF">J9317_06060</name>
</gene>
<comment type="caution">
    <text evidence="2">The sequence shown here is derived from an EMBL/GenBank/DDBJ whole genome shotgun (WGS) entry which is preliminary data.</text>
</comment>
<sequence>MKADHWLYVFFLIWYGCGVILLGFDILPVWLEWANVVFLIVAGILGGVYFYHTYGPKMGIGLSLTVILLSIFAEHLGVEYGILFGDYYYTKDFGPQILGVPIAIGFAWLMVIGGSHAILKAFFPHAPIIVFSAIGGLLAVMIDLIIDPVAAEVKEYWVWTAESFYYNIPFSNFSGWFITAFVLHLIIGLAEKERYTHVPLWQNRITAVYFLVLFMFVLLAALHSLWLAVGFSMIPAVLVLACYIFSVKRGSHDRSQQKQVV</sequence>
<dbReference type="PROSITE" id="PS51257">
    <property type="entry name" value="PROKAR_LIPOPROTEIN"/>
    <property type="match status" value="1"/>
</dbReference>
<name>A0ABS5LC61_9BACI</name>
<protein>
    <submittedName>
        <fullName evidence="2">Carotenoid biosynthesis protein</fullName>
    </submittedName>
</protein>
<dbReference type="RefSeq" id="WP_211557030.1">
    <property type="nucleotide sequence ID" value="NZ_JAGVRK010000001.1"/>
</dbReference>
<dbReference type="PANTHER" id="PTHR39419:SF1">
    <property type="entry name" value="SLL0814 PROTEIN"/>
    <property type="match status" value="1"/>
</dbReference>
<feature type="transmembrane region" description="Helical" evidence="1">
    <location>
        <begin position="7"/>
        <end position="27"/>
    </location>
</feature>
<dbReference type="Pfam" id="PF04240">
    <property type="entry name" value="Caroten_synth"/>
    <property type="match status" value="1"/>
</dbReference>
<feature type="transmembrane region" description="Helical" evidence="1">
    <location>
        <begin position="126"/>
        <end position="146"/>
    </location>
</feature>
<feature type="transmembrane region" description="Helical" evidence="1">
    <location>
        <begin position="58"/>
        <end position="78"/>
    </location>
</feature>
<feature type="transmembrane region" description="Helical" evidence="1">
    <location>
        <begin position="166"/>
        <end position="189"/>
    </location>
</feature>
<keyword evidence="3" id="KW-1185">Reference proteome</keyword>
<evidence type="ECO:0000313" key="3">
    <source>
        <dbReference type="Proteomes" id="UP000682403"/>
    </source>
</evidence>